<comment type="caution">
    <text evidence="3">The sequence shown here is derived from an EMBL/GenBank/DDBJ whole genome shotgun (WGS) entry which is preliminary data.</text>
</comment>
<dbReference type="GO" id="GO:0003824">
    <property type="term" value="F:catalytic activity"/>
    <property type="evidence" value="ECO:0007669"/>
    <property type="project" value="InterPro"/>
</dbReference>
<evidence type="ECO:0000313" key="4">
    <source>
        <dbReference type="Proteomes" id="UP000033572"/>
    </source>
</evidence>
<keyword evidence="4" id="KW-1185">Reference proteome</keyword>
<dbReference type="Gene3D" id="3.30.428.10">
    <property type="entry name" value="HIT-like"/>
    <property type="match status" value="1"/>
</dbReference>
<dbReference type="PATRIC" id="fig|104336.4.peg.2328"/>
<dbReference type="InterPro" id="IPR011146">
    <property type="entry name" value="HIT-like"/>
</dbReference>
<dbReference type="Proteomes" id="UP000033572">
    <property type="component" value="Unassembled WGS sequence"/>
</dbReference>
<protein>
    <submittedName>
        <fullName evidence="3">HIT domain protein</fullName>
    </submittedName>
</protein>
<dbReference type="InterPro" id="IPR036265">
    <property type="entry name" value="HIT-like_sf"/>
</dbReference>
<name>A0A0F0KGT2_9MICO</name>
<dbReference type="SUPFAM" id="SSF54197">
    <property type="entry name" value="HIT-like"/>
    <property type="match status" value="1"/>
</dbReference>
<accession>A0A0F0KGT2</accession>
<evidence type="ECO:0000256" key="1">
    <source>
        <dbReference type="PROSITE-ProRule" id="PRU00464"/>
    </source>
</evidence>
<dbReference type="PROSITE" id="PS51084">
    <property type="entry name" value="HIT_2"/>
    <property type="match status" value="1"/>
</dbReference>
<feature type="short sequence motif" description="Histidine triad motif" evidence="1">
    <location>
        <begin position="107"/>
        <end position="111"/>
    </location>
</feature>
<dbReference type="AlphaFoldDB" id="A0A0F0KGT2"/>
<proteinExistence type="predicted"/>
<organism evidence="3 4">
    <name type="scientific">Microbacterium foliorum</name>
    <dbReference type="NCBI Taxonomy" id="104336"/>
    <lineage>
        <taxon>Bacteria</taxon>
        <taxon>Bacillati</taxon>
        <taxon>Actinomycetota</taxon>
        <taxon>Actinomycetes</taxon>
        <taxon>Micrococcales</taxon>
        <taxon>Microbacteriaceae</taxon>
        <taxon>Microbacterium</taxon>
    </lineage>
</organism>
<dbReference type="GeneID" id="94444707"/>
<evidence type="ECO:0000259" key="2">
    <source>
        <dbReference type="PROSITE" id="PS51084"/>
    </source>
</evidence>
<dbReference type="RefSeq" id="WP_162829117.1">
    <property type="nucleotide sequence ID" value="NZ_CP031425.1"/>
</dbReference>
<dbReference type="EMBL" id="JYIU01000044">
    <property type="protein sequence ID" value="KJL20107.1"/>
    <property type="molecule type" value="Genomic_DNA"/>
</dbReference>
<evidence type="ECO:0000313" key="3">
    <source>
        <dbReference type="EMBL" id="KJL20107.1"/>
    </source>
</evidence>
<gene>
    <name evidence="3" type="ORF">RN50_02286</name>
</gene>
<dbReference type="Pfam" id="PF01230">
    <property type="entry name" value="HIT"/>
    <property type="match status" value="1"/>
</dbReference>
<reference evidence="3 4" key="1">
    <citation type="submission" date="2015-02" db="EMBL/GenBank/DDBJ databases">
        <title>Draft genome sequences of ten Microbacterium spp. with emphasis on heavy metal contaminated environments.</title>
        <authorList>
            <person name="Corretto E."/>
        </authorList>
    </citation>
    <scope>NUCLEOTIDE SEQUENCE [LARGE SCALE GENOMIC DNA]</scope>
    <source>
        <strain evidence="3 4">DSM 12966</strain>
    </source>
</reference>
<feature type="domain" description="HIT" evidence="2">
    <location>
        <begin position="18"/>
        <end position="123"/>
    </location>
</feature>
<sequence length="159" mass="17661">MWWSEDEWAALAAAEQCGMCADAHLPANDHSALIATTETSHVRLARNQHHAGYCLVILREHVVDMSELSPAQLSAFWADVQRAGRAIDEVLRSKRIDYLVMGHRMPHLHCHLLPQHATDDPLRTVNIADGPTYLAPDAFDTALAALQRAWASSGFSTER</sequence>